<organism evidence="4 5">
    <name type="scientific">Candidatus Dojkabacteria bacterium</name>
    <dbReference type="NCBI Taxonomy" id="2099670"/>
    <lineage>
        <taxon>Bacteria</taxon>
        <taxon>Candidatus Dojkabacteria</taxon>
    </lineage>
</organism>
<evidence type="ECO:0000256" key="2">
    <source>
        <dbReference type="SAM" id="Phobius"/>
    </source>
</evidence>
<keyword evidence="2" id="KW-0472">Membrane</keyword>
<keyword evidence="2" id="KW-1133">Transmembrane helix</keyword>
<name>A0A955I3E4_9BACT</name>
<protein>
    <submittedName>
        <fullName evidence="4">Ig-like domain-containing protein</fullName>
    </submittedName>
</protein>
<evidence type="ECO:0000256" key="1">
    <source>
        <dbReference type="ARBA" id="ARBA00022729"/>
    </source>
</evidence>
<evidence type="ECO:0000313" key="4">
    <source>
        <dbReference type="EMBL" id="MCA9377219.1"/>
    </source>
</evidence>
<proteinExistence type="predicted"/>
<reference evidence="4" key="2">
    <citation type="journal article" date="2021" name="Microbiome">
        <title>Successional dynamics and alternative stable states in a saline activated sludge microbial community over 9 years.</title>
        <authorList>
            <person name="Wang Y."/>
            <person name="Ye J."/>
            <person name="Ju F."/>
            <person name="Liu L."/>
            <person name="Boyd J.A."/>
            <person name="Deng Y."/>
            <person name="Parks D.H."/>
            <person name="Jiang X."/>
            <person name="Yin X."/>
            <person name="Woodcroft B.J."/>
            <person name="Tyson G.W."/>
            <person name="Hugenholtz P."/>
            <person name="Polz M.F."/>
            <person name="Zhang T."/>
        </authorList>
    </citation>
    <scope>NUCLEOTIDE SEQUENCE</scope>
    <source>
        <strain evidence="4">HKST-UBA17</strain>
    </source>
</reference>
<evidence type="ECO:0000313" key="5">
    <source>
        <dbReference type="Proteomes" id="UP000741282"/>
    </source>
</evidence>
<dbReference type="Proteomes" id="UP000741282">
    <property type="component" value="Unassembled WGS sequence"/>
</dbReference>
<gene>
    <name evidence="4" type="ORF">KC685_04860</name>
</gene>
<dbReference type="EMBL" id="JAGQLN010000027">
    <property type="protein sequence ID" value="MCA9377219.1"/>
    <property type="molecule type" value="Genomic_DNA"/>
</dbReference>
<accession>A0A955I3E4</accession>
<reference evidence="4" key="1">
    <citation type="submission" date="2020-04" db="EMBL/GenBank/DDBJ databases">
        <authorList>
            <person name="Zhang T."/>
        </authorList>
    </citation>
    <scope>NUCLEOTIDE SEQUENCE</scope>
    <source>
        <strain evidence="4">HKST-UBA17</strain>
    </source>
</reference>
<keyword evidence="2" id="KW-0812">Transmembrane</keyword>
<dbReference type="InterPro" id="IPR032812">
    <property type="entry name" value="SbsA_Ig"/>
</dbReference>
<dbReference type="AlphaFoldDB" id="A0A955I3E4"/>
<keyword evidence="1" id="KW-0732">Signal</keyword>
<dbReference type="Pfam" id="PF13205">
    <property type="entry name" value="Big_5"/>
    <property type="match status" value="1"/>
</dbReference>
<evidence type="ECO:0000259" key="3">
    <source>
        <dbReference type="Pfam" id="PF13205"/>
    </source>
</evidence>
<sequence>MKKRNIRSKFNTKEMKVDKDLELSVERLFSNIAESESNEDLSAIDAKLADRLVKGGYVEDDAPLVRKLTPKSSRSTYTYFLANILIASLVLLLILTTGAITYLWPQDDDLNPQDPPPIPPIASIATPTALLRPTKLTDSGYVAADSKFQISTTDQIEDPTTLISISPNVKYDVEQTLVDGRVIIELTPTTPLEKGGKYTITMLAGAGEDEPTEWVVPVEPELEIVSFKPTDQSMNVNVDSDIEVEFNNMNIDLDTISDHISLSPNTVFTTKSSGNVLTIHPVLKLLAKTTYTLTIDGNLKNKDGVSLGRDRSISFTTTDRRDEVILKWDFPHDDVIMNRSIIAHASSSVNDTVRYQVYEIEANTAEGQIESITMSTANGLVEPIYTQLIQSAENLIYTPPKTGAYLLVADDGFERKGLKVIVTDLMIHFRETGDDLVGWVFDANTGTARSDVSIVARTESDEMTTSTNSEGYFEVSSKATRLQFTTETEVLTYDAPFTDIPPASISGNGTRSSLLKAYFDKPEYLPGDKVNYQIPLSEVLQEISGIVPGDIISIRVYESGISEQLQLYSQDHKVKGEEILKGTFELKVNDITDPVSFEVSKGDEILYRSNILIRARYNDSKLMLTQNKDELLLGESAKITLSSYDDLGSASVKIYRTSVDEALYQSTDQNDAFWADKEYVIDEAILLDEDGTTDYLFTPFYNDDLSNEQLYYVIITDEEGGVIGTSQYMVYELPMKISVIIEDPVIEQNGSAVIDIESTSVSDDSSMQDGSISVSLLKVSLASTDPATIYDPYLNRDISVSTSVSTKVENVFTTRSQLIKGKAQITISDLTDGIYSVQVSISGSETTFRNIIIVGGGSTSPQTDTQSIDLQFTQSNGSVNIRANSTSGGEGEVEAIAYDNSDPTRYALGSPGRVDLKVGSGDAVVCMLFPEFGKYNTLWATGCSRYRSDVQGVSVVEP</sequence>
<feature type="domain" description="SbsA Ig-like" evidence="3">
    <location>
        <begin position="222"/>
        <end position="317"/>
    </location>
</feature>
<feature type="transmembrane region" description="Helical" evidence="2">
    <location>
        <begin position="76"/>
        <end position="104"/>
    </location>
</feature>
<comment type="caution">
    <text evidence="4">The sequence shown here is derived from an EMBL/GenBank/DDBJ whole genome shotgun (WGS) entry which is preliminary data.</text>
</comment>